<dbReference type="PANTHER" id="PTHR30419">
    <property type="entry name" value="HTH-TYPE TRANSCRIPTIONAL REGULATOR YBHD"/>
    <property type="match status" value="1"/>
</dbReference>
<dbReference type="SUPFAM" id="SSF46785">
    <property type="entry name" value="Winged helix' DNA-binding domain"/>
    <property type="match status" value="1"/>
</dbReference>
<keyword evidence="3" id="KW-0238">DNA-binding</keyword>
<reference evidence="7 8" key="1">
    <citation type="journal article" date="2016" name="Front. Microbiol.">
        <title>Comprehensive Phylogenetic Analysis of Bovine Non-aureus Staphylococci Species Based on Whole-Genome Sequencing.</title>
        <authorList>
            <person name="Naushad S."/>
            <person name="Barkema H.W."/>
            <person name="Luby C."/>
            <person name="Condas L.A."/>
            <person name="Nobrega D.B."/>
            <person name="Carson D.A."/>
            <person name="De Buck J."/>
        </authorList>
    </citation>
    <scope>NUCLEOTIDE SEQUENCE [LARGE SCALE GENOMIC DNA]</scope>
    <source>
        <strain evidence="7 8">SNUC 4337</strain>
    </source>
</reference>
<dbReference type="InterPro" id="IPR005119">
    <property type="entry name" value="LysR_subst-bd"/>
</dbReference>
<dbReference type="Gene3D" id="3.40.190.290">
    <property type="match status" value="1"/>
</dbReference>
<evidence type="ECO:0000256" key="3">
    <source>
        <dbReference type="ARBA" id="ARBA00023125"/>
    </source>
</evidence>
<dbReference type="GO" id="GO:0005829">
    <property type="term" value="C:cytosol"/>
    <property type="evidence" value="ECO:0007669"/>
    <property type="project" value="TreeGrafter"/>
</dbReference>
<gene>
    <name evidence="7" type="ORF">BUZ61_08820</name>
    <name evidence="6" type="ORF">J3T88_10615</name>
</gene>
<dbReference type="PROSITE" id="PS50931">
    <property type="entry name" value="HTH_LYSR"/>
    <property type="match status" value="1"/>
</dbReference>
<organism evidence="7 8">
    <name type="scientific">Staphylococcus nepalensis</name>
    <dbReference type="NCBI Taxonomy" id="214473"/>
    <lineage>
        <taxon>Bacteria</taxon>
        <taxon>Bacillati</taxon>
        <taxon>Bacillota</taxon>
        <taxon>Bacilli</taxon>
        <taxon>Bacillales</taxon>
        <taxon>Staphylococcaceae</taxon>
        <taxon>Staphylococcus</taxon>
    </lineage>
</organism>
<dbReference type="Pfam" id="PF00126">
    <property type="entry name" value="HTH_1"/>
    <property type="match status" value="1"/>
</dbReference>
<reference evidence="7" key="2">
    <citation type="submission" date="2018-03" db="EMBL/GenBank/DDBJ databases">
        <authorList>
            <person name="Keele B.F."/>
        </authorList>
    </citation>
    <scope>NUCLEOTIDE SEQUENCE</scope>
    <source>
        <strain evidence="7">SNUC 4337</strain>
    </source>
</reference>
<dbReference type="PANTHER" id="PTHR30419:SF8">
    <property type="entry name" value="NITROGEN ASSIMILATION TRANSCRIPTIONAL ACTIVATOR-RELATED"/>
    <property type="match status" value="1"/>
</dbReference>
<name>A0A2T4S9S4_9STAP</name>
<evidence type="ECO:0000259" key="5">
    <source>
        <dbReference type="PROSITE" id="PS50931"/>
    </source>
</evidence>
<dbReference type="SUPFAM" id="SSF53850">
    <property type="entry name" value="Periplasmic binding protein-like II"/>
    <property type="match status" value="1"/>
</dbReference>
<dbReference type="Gene3D" id="1.10.10.10">
    <property type="entry name" value="Winged helix-like DNA-binding domain superfamily/Winged helix DNA-binding domain"/>
    <property type="match status" value="1"/>
</dbReference>
<dbReference type="RefSeq" id="WP_107644296.1">
    <property type="nucleotide sequence ID" value="NZ_CABIWM010000005.1"/>
</dbReference>
<dbReference type="PRINTS" id="PR00039">
    <property type="entry name" value="HTHLYSR"/>
</dbReference>
<dbReference type="Proteomes" id="UP000240400">
    <property type="component" value="Unassembled WGS sequence"/>
</dbReference>
<dbReference type="InterPro" id="IPR036388">
    <property type="entry name" value="WH-like_DNA-bd_sf"/>
</dbReference>
<dbReference type="CDD" id="cd08438">
    <property type="entry name" value="PBP2_CidR"/>
    <property type="match status" value="1"/>
</dbReference>
<evidence type="ECO:0000256" key="4">
    <source>
        <dbReference type="ARBA" id="ARBA00023163"/>
    </source>
</evidence>
<dbReference type="EMBL" id="PZHR01000043">
    <property type="protein sequence ID" value="PTK58594.1"/>
    <property type="molecule type" value="Genomic_DNA"/>
</dbReference>
<dbReference type="FunFam" id="1.10.10.10:FF:000001">
    <property type="entry name" value="LysR family transcriptional regulator"/>
    <property type="match status" value="1"/>
</dbReference>
<dbReference type="InterPro" id="IPR050950">
    <property type="entry name" value="HTH-type_LysR_regulators"/>
</dbReference>
<dbReference type="AlphaFoldDB" id="A0A2T4S9S4"/>
<dbReference type="GO" id="GO:0003700">
    <property type="term" value="F:DNA-binding transcription factor activity"/>
    <property type="evidence" value="ECO:0007669"/>
    <property type="project" value="InterPro"/>
</dbReference>
<dbReference type="InterPro" id="IPR036390">
    <property type="entry name" value="WH_DNA-bd_sf"/>
</dbReference>
<proteinExistence type="inferred from homology"/>
<feature type="domain" description="HTH lysR-type" evidence="5">
    <location>
        <begin position="1"/>
        <end position="58"/>
    </location>
</feature>
<accession>A0A2T4S9S4</accession>
<evidence type="ECO:0000313" key="8">
    <source>
        <dbReference type="Proteomes" id="UP000240400"/>
    </source>
</evidence>
<evidence type="ECO:0000256" key="2">
    <source>
        <dbReference type="ARBA" id="ARBA00023015"/>
    </source>
</evidence>
<dbReference type="OrthoDB" id="9803735at2"/>
<evidence type="ECO:0000313" key="7">
    <source>
        <dbReference type="EMBL" id="PTK58594.1"/>
    </source>
</evidence>
<dbReference type="Pfam" id="PF03466">
    <property type="entry name" value="LysR_substrate"/>
    <property type="match status" value="1"/>
</dbReference>
<keyword evidence="4" id="KW-0804">Transcription</keyword>
<keyword evidence="2" id="KW-0805">Transcription regulation</keyword>
<sequence>MEIRQISYFLEVAQQGSFTKASQTLHISQPALSKTIKAFETELGVELLDRTDKRVRLTDSGEIVYQYGKQILNTISTLTSSLEDNAMLKSGHIKMGLPSLIGIMFFPNIMKGFASAYPGITVALTEEGTNNVIHLVDKGDLDCGIVMLPVDQNDFDVIPLTQDRLMLFLHKSHVLANHSEISMMDVKDEPMILFTEDFTMHDRIIQECNDFGFQPHIAYKSSQWDFIKDMVENNLGITFFPGSLNRKINKEKIISLPITDPYIPWKVGIIVKKGSHRSFATQALIDYILDSDL</sequence>
<reference evidence="6 9" key="3">
    <citation type="submission" date="2021-03" db="EMBL/GenBank/DDBJ databases">
        <title>Staphylococci and Mammaliicocci in bats.</title>
        <authorList>
            <person name="Fountain K."/>
        </authorList>
    </citation>
    <scope>NUCLEOTIDE SEQUENCE [LARGE SCALE GENOMIC DNA]</scope>
    <source>
        <strain evidence="6 9">18_1_E_SW</strain>
    </source>
</reference>
<dbReference type="Proteomes" id="UP000664081">
    <property type="component" value="Unassembled WGS sequence"/>
</dbReference>
<keyword evidence="9" id="KW-1185">Reference proteome</keyword>
<comment type="similarity">
    <text evidence="1">Belongs to the LysR transcriptional regulatory family.</text>
</comment>
<evidence type="ECO:0000256" key="1">
    <source>
        <dbReference type="ARBA" id="ARBA00009437"/>
    </source>
</evidence>
<evidence type="ECO:0000313" key="9">
    <source>
        <dbReference type="Proteomes" id="UP000664081"/>
    </source>
</evidence>
<dbReference type="EMBL" id="JAFNLT010000009">
    <property type="protein sequence ID" value="MBO1227752.1"/>
    <property type="molecule type" value="Genomic_DNA"/>
</dbReference>
<dbReference type="InterPro" id="IPR000847">
    <property type="entry name" value="LysR_HTH_N"/>
</dbReference>
<evidence type="ECO:0000313" key="6">
    <source>
        <dbReference type="EMBL" id="MBO1227752.1"/>
    </source>
</evidence>
<dbReference type="GO" id="GO:0003677">
    <property type="term" value="F:DNA binding"/>
    <property type="evidence" value="ECO:0007669"/>
    <property type="project" value="UniProtKB-KW"/>
</dbReference>
<protein>
    <submittedName>
        <fullName evidence="7">LysR family transcriptional regulator</fullName>
    </submittedName>
</protein>
<comment type="caution">
    <text evidence="7">The sequence shown here is derived from an EMBL/GenBank/DDBJ whole genome shotgun (WGS) entry which is preliminary data.</text>
</comment>